<organism evidence="1 2">
    <name type="scientific">Nocardioides renjunii</name>
    <dbReference type="NCBI Taxonomy" id="3095075"/>
    <lineage>
        <taxon>Bacteria</taxon>
        <taxon>Bacillati</taxon>
        <taxon>Actinomycetota</taxon>
        <taxon>Actinomycetes</taxon>
        <taxon>Propionibacteriales</taxon>
        <taxon>Nocardioidaceae</taxon>
        <taxon>Nocardioides</taxon>
    </lineage>
</organism>
<evidence type="ECO:0000313" key="2">
    <source>
        <dbReference type="Proteomes" id="UP001291999"/>
    </source>
</evidence>
<dbReference type="EMBL" id="JAXQPW010000002">
    <property type="protein sequence ID" value="MDZ5661929.1"/>
    <property type="molecule type" value="Genomic_DNA"/>
</dbReference>
<reference evidence="1 2" key="1">
    <citation type="submission" date="2023-11" db="EMBL/GenBank/DDBJ databases">
        <title>Novel species in genus Nocardioides.</title>
        <authorList>
            <person name="Zhou H."/>
        </authorList>
    </citation>
    <scope>NUCLEOTIDE SEQUENCE [LARGE SCALE GENOMIC DNA]</scope>
    <source>
        <strain evidence="1 2">S-58</strain>
    </source>
</reference>
<comment type="caution">
    <text evidence="1">The sequence shown here is derived from an EMBL/GenBank/DDBJ whole genome shotgun (WGS) entry which is preliminary data.</text>
</comment>
<name>A0ABU5KBX3_9ACTN</name>
<evidence type="ECO:0000313" key="1">
    <source>
        <dbReference type="EMBL" id="MDZ5661929.1"/>
    </source>
</evidence>
<proteinExistence type="predicted"/>
<sequence>MAHPGPSKQTHAGGPVVVHAARHLGLQAPIERHTHIVLRAATLELVEEQRQRRFPTTLHAGVPGRCARHVEDPALTDAGIRADVVLALLRHAQGLTPRPHLWLTRPGELSPHDDDLRWLGPATWACASLGLPLGLVVVTRRGWFDPVSGVRREWRRLRRRPAG</sequence>
<gene>
    <name evidence="1" type="ORF">SFC79_09175</name>
</gene>
<dbReference type="RefSeq" id="WP_172272809.1">
    <property type="nucleotide sequence ID" value="NZ_JAXQPW010000002.1"/>
</dbReference>
<accession>A0ABU5KBX3</accession>
<protein>
    <submittedName>
        <fullName evidence="1">Uncharacterized protein</fullName>
    </submittedName>
</protein>
<dbReference type="Proteomes" id="UP001291999">
    <property type="component" value="Unassembled WGS sequence"/>
</dbReference>
<keyword evidence="2" id="KW-1185">Reference proteome</keyword>